<evidence type="ECO:0000313" key="1">
    <source>
        <dbReference type="EMBL" id="GAO46683.1"/>
    </source>
</evidence>
<gene>
    <name evidence="1" type="ORF">G7K_0907-t1</name>
</gene>
<proteinExistence type="predicted"/>
<comment type="caution">
    <text evidence="1">The sequence shown here is derived from an EMBL/GenBank/DDBJ whole genome shotgun (WGS) entry which is preliminary data.</text>
</comment>
<dbReference type="EMBL" id="BACD03000005">
    <property type="protein sequence ID" value="GAO46683.1"/>
    <property type="molecule type" value="Genomic_DNA"/>
</dbReference>
<protein>
    <submittedName>
        <fullName evidence="1">Uncharacterized protein</fullName>
    </submittedName>
</protein>
<keyword evidence="2" id="KW-1185">Reference proteome</keyword>
<accession>A0A0E9NA61</accession>
<name>A0A0E9NA61_SAICN</name>
<sequence>MSIFPRKPFVYYTEHRIPVIQLYRTLLLHAQNLDHVLPLGFDPEPYIQYGNAVPKWSWRCRKQIRQIFKKRKGDWSAQKVRGFLAEAHEWESTLRKATEGDSTALEQVRCKISEERLPPPTPLLLPPPPPIKKPKVEWWKNPRWAGKSTLALASPHFLFIRPPFRPQPIRLTMMIRNKRRTLQKRWDLLHKLQDHDLVHAIVEDRWERLLEANGVAYDGVTWEKEVVIAINELKEKIRISAGGIPVEAMNEEPELDE</sequence>
<organism evidence="1 2">
    <name type="scientific">Saitoella complicata (strain BCRC 22490 / CBS 7301 / JCM 7358 / NBRC 10748 / NRRL Y-17804)</name>
    <dbReference type="NCBI Taxonomy" id="698492"/>
    <lineage>
        <taxon>Eukaryota</taxon>
        <taxon>Fungi</taxon>
        <taxon>Dikarya</taxon>
        <taxon>Ascomycota</taxon>
        <taxon>Taphrinomycotina</taxon>
        <taxon>Taphrinomycotina incertae sedis</taxon>
        <taxon>Saitoella</taxon>
    </lineage>
</organism>
<dbReference type="Proteomes" id="UP000033140">
    <property type="component" value="Unassembled WGS sequence"/>
</dbReference>
<reference evidence="1 2" key="1">
    <citation type="journal article" date="2011" name="J. Gen. Appl. Microbiol.">
        <title>Draft genome sequencing of the enigmatic yeast Saitoella complicata.</title>
        <authorList>
            <person name="Nishida H."/>
            <person name="Hamamoto M."/>
            <person name="Sugiyama J."/>
        </authorList>
    </citation>
    <scope>NUCLEOTIDE SEQUENCE [LARGE SCALE GENOMIC DNA]</scope>
    <source>
        <strain evidence="1 2">NRRL Y-17804</strain>
    </source>
</reference>
<reference evidence="1 2" key="2">
    <citation type="journal article" date="2014" name="J. Gen. Appl. Microbiol.">
        <title>The early diverging ascomycetous budding yeast Saitoella complicata has three histone deacetylases belonging to the Clr6, Hos2, and Rpd3 lineages.</title>
        <authorList>
            <person name="Nishida H."/>
            <person name="Matsumoto T."/>
            <person name="Kondo S."/>
            <person name="Hamamoto M."/>
            <person name="Yoshikawa H."/>
        </authorList>
    </citation>
    <scope>NUCLEOTIDE SEQUENCE [LARGE SCALE GENOMIC DNA]</scope>
    <source>
        <strain evidence="1 2">NRRL Y-17804</strain>
    </source>
</reference>
<evidence type="ECO:0000313" key="2">
    <source>
        <dbReference type="Proteomes" id="UP000033140"/>
    </source>
</evidence>
<reference evidence="1 2" key="3">
    <citation type="journal article" date="2015" name="Genome Announc.">
        <title>Draft Genome Sequence of the Archiascomycetous Yeast Saitoella complicata.</title>
        <authorList>
            <person name="Yamauchi K."/>
            <person name="Kondo S."/>
            <person name="Hamamoto M."/>
            <person name="Takahashi Y."/>
            <person name="Ogura Y."/>
            <person name="Hayashi T."/>
            <person name="Nishida H."/>
        </authorList>
    </citation>
    <scope>NUCLEOTIDE SEQUENCE [LARGE SCALE GENOMIC DNA]</scope>
    <source>
        <strain evidence="1 2">NRRL Y-17804</strain>
    </source>
</reference>
<dbReference type="AlphaFoldDB" id="A0A0E9NA61"/>